<protein>
    <submittedName>
        <fullName evidence="1">Uncharacterized protein</fullName>
    </submittedName>
</protein>
<proteinExistence type="predicted"/>
<dbReference type="RefSeq" id="WP_166412016.1">
    <property type="nucleotide sequence ID" value="NZ_CP049869.1"/>
</dbReference>
<dbReference type="KEGG" id="spii:G7077_12660"/>
<evidence type="ECO:0000313" key="1">
    <source>
        <dbReference type="EMBL" id="QIK79629.1"/>
    </source>
</evidence>
<dbReference type="Proteomes" id="UP000503222">
    <property type="component" value="Chromosome"/>
</dbReference>
<keyword evidence="2" id="KW-1185">Reference proteome</keyword>
<reference evidence="1 2" key="1">
    <citation type="submission" date="2020-03" db="EMBL/GenBank/DDBJ databases">
        <title>Sphingomonas sp. nov., isolated from fish.</title>
        <authorList>
            <person name="Hyun D.-W."/>
            <person name="Bae J.-W."/>
        </authorList>
    </citation>
    <scope>NUCLEOTIDE SEQUENCE [LARGE SCALE GENOMIC DNA]</scope>
    <source>
        <strain evidence="1 2">HDW15B</strain>
    </source>
</reference>
<evidence type="ECO:0000313" key="2">
    <source>
        <dbReference type="Proteomes" id="UP000503222"/>
    </source>
</evidence>
<organism evidence="1 2">
    <name type="scientific">Sphingomonas piscis</name>
    <dbReference type="NCBI Taxonomy" id="2714943"/>
    <lineage>
        <taxon>Bacteria</taxon>
        <taxon>Pseudomonadati</taxon>
        <taxon>Pseudomonadota</taxon>
        <taxon>Alphaproteobacteria</taxon>
        <taxon>Sphingomonadales</taxon>
        <taxon>Sphingomonadaceae</taxon>
        <taxon>Sphingomonas</taxon>
    </lineage>
</organism>
<gene>
    <name evidence="1" type="ORF">G7077_12660</name>
</gene>
<accession>A0A6G7YSC1</accession>
<dbReference type="EMBL" id="CP049869">
    <property type="protein sequence ID" value="QIK79629.1"/>
    <property type="molecule type" value="Genomic_DNA"/>
</dbReference>
<sequence length="51" mass="5597">MKTVEDKLHEALALMESALALLDEADEALDVAAHLDLAVHRLRELMTSSPL</sequence>
<name>A0A6G7YSC1_9SPHN</name>
<dbReference type="AlphaFoldDB" id="A0A6G7YSC1"/>